<dbReference type="Pfam" id="PF13561">
    <property type="entry name" value="adh_short_C2"/>
    <property type="match status" value="1"/>
</dbReference>
<dbReference type="Gene3D" id="3.40.50.720">
    <property type="entry name" value="NAD(P)-binding Rossmann-like Domain"/>
    <property type="match status" value="1"/>
</dbReference>
<protein>
    <submittedName>
        <fullName evidence="4">3-oxoacyl-[acyl-carrier-protein] reductase FabG</fullName>
        <ecNumber evidence="4">1.1.1.100</ecNumber>
    </submittedName>
</protein>
<gene>
    <name evidence="4" type="primary">fabG_14</name>
    <name evidence="4" type="ORF">OCH7691_03398</name>
</gene>
<dbReference type="PROSITE" id="PS00061">
    <property type="entry name" value="ADH_SHORT"/>
    <property type="match status" value="1"/>
</dbReference>
<dbReference type="AlphaFoldDB" id="A0A1Y5TWP4"/>
<dbReference type="InterPro" id="IPR057326">
    <property type="entry name" value="KR_dom"/>
</dbReference>
<organism evidence="4 5">
    <name type="scientific">Oceanibacterium hippocampi</name>
    <dbReference type="NCBI Taxonomy" id="745714"/>
    <lineage>
        <taxon>Bacteria</taxon>
        <taxon>Pseudomonadati</taxon>
        <taxon>Pseudomonadota</taxon>
        <taxon>Alphaproteobacteria</taxon>
        <taxon>Sneathiellales</taxon>
        <taxon>Sneathiellaceae</taxon>
        <taxon>Oceanibacterium</taxon>
    </lineage>
</organism>
<dbReference type="RefSeq" id="WP_085884745.1">
    <property type="nucleotide sequence ID" value="NZ_FWFR01000003.1"/>
</dbReference>
<accession>A0A1Y5TWP4</accession>
<sequence>MRLAGRVALVTGAGGPMGEAVATRFAEEGASLVLTDISGRRLEAAAERIRAALQSGADIVSRRADVRDAVEARALVDAGHERFPTIDVLINVVGGIRSQTLYMPILEMPEERLDETLALNLKGAFHLVRLVAPDMLRSGYGRIVNFSSINMAGEAGQADYGAAKAAVASLTRSLAMELAPQVNVNCVAPATIRTSVMANMPPEETEKYRSRTVLKRLGEPREVANTVLFLASEEASYVTGEMIAVSGGIWPAL</sequence>
<name>A0A1Y5TWP4_9PROT</name>
<dbReference type="EC" id="1.1.1.100" evidence="4"/>
<dbReference type="OrthoDB" id="9803333at2"/>
<dbReference type="InParanoid" id="A0A1Y5TWP4"/>
<dbReference type="Proteomes" id="UP000193200">
    <property type="component" value="Unassembled WGS sequence"/>
</dbReference>
<dbReference type="PANTHER" id="PTHR42760">
    <property type="entry name" value="SHORT-CHAIN DEHYDROGENASES/REDUCTASES FAMILY MEMBER"/>
    <property type="match status" value="1"/>
</dbReference>
<evidence type="ECO:0000256" key="2">
    <source>
        <dbReference type="ARBA" id="ARBA00023002"/>
    </source>
</evidence>
<dbReference type="GO" id="GO:0004316">
    <property type="term" value="F:3-oxoacyl-[acyl-carrier-protein] reductase (NADPH) activity"/>
    <property type="evidence" value="ECO:0007669"/>
    <property type="project" value="UniProtKB-EC"/>
</dbReference>
<dbReference type="SMART" id="SM00822">
    <property type="entry name" value="PKS_KR"/>
    <property type="match status" value="1"/>
</dbReference>
<dbReference type="GO" id="GO:0006633">
    <property type="term" value="P:fatty acid biosynthetic process"/>
    <property type="evidence" value="ECO:0007669"/>
    <property type="project" value="TreeGrafter"/>
</dbReference>
<proteinExistence type="inferred from homology"/>
<dbReference type="EMBL" id="FWFR01000003">
    <property type="protein sequence ID" value="SLN71795.1"/>
    <property type="molecule type" value="Genomic_DNA"/>
</dbReference>
<dbReference type="GO" id="GO:0048038">
    <property type="term" value="F:quinone binding"/>
    <property type="evidence" value="ECO:0007669"/>
    <property type="project" value="TreeGrafter"/>
</dbReference>
<keyword evidence="5" id="KW-1185">Reference proteome</keyword>
<evidence type="ECO:0000313" key="5">
    <source>
        <dbReference type="Proteomes" id="UP000193200"/>
    </source>
</evidence>
<dbReference type="SUPFAM" id="SSF51735">
    <property type="entry name" value="NAD(P)-binding Rossmann-fold domains"/>
    <property type="match status" value="1"/>
</dbReference>
<evidence type="ECO:0000313" key="4">
    <source>
        <dbReference type="EMBL" id="SLN71795.1"/>
    </source>
</evidence>
<evidence type="ECO:0000259" key="3">
    <source>
        <dbReference type="SMART" id="SM00822"/>
    </source>
</evidence>
<feature type="domain" description="Ketoreductase" evidence="3">
    <location>
        <begin position="6"/>
        <end position="191"/>
    </location>
</feature>
<keyword evidence="2 4" id="KW-0560">Oxidoreductase</keyword>
<comment type="similarity">
    <text evidence="1">Belongs to the short-chain dehydrogenases/reductases (SDR) family.</text>
</comment>
<reference evidence="4 5" key="1">
    <citation type="submission" date="2017-03" db="EMBL/GenBank/DDBJ databases">
        <authorList>
            <person name="Afonso C.L."/>
            <person name="Miller P.J."/>
            <person name="Scott M.A."/>
            <person name="Spackman E."/>
            <person name="Goraichik I."/>
            <person name="Dimitrov K.M."/>
            <person name="Suarez D.L."/>
            <person name="Swayne D.E."/>
        </authorList>
    </citation>
    <scope>NUCLEOTIDE SEQUENCE [LARGE SCALE GENOMIC DNA]</scope>
    <source>
        <strain evidence="4 5">CECT 7691</strain>
    </source>
</reference>
<dbReference type="InterPro" id="IPR020904">
    <property type="entry name" value="Sc_DH/Rdtase_CS"/>
</dbReference>
<dbReference type="FunFam" id="3.40.50.720:FF:000084">
    <property type="entry name" value="Short-chain dehydrogenase reductase"/>
    <property type="match status" value="1"/>
</dbReference>
<dbReference type="InterPro" id="IPR002347">
    <property type="entry name" value="SDR_fam"/>
</dbReference>
<dbReference type="PANTHER" id="PTHR42760:SF133">
    <property type="entry name" value="3-OXOACYL-[ACYL-CARRIER-PROTEIN] REDUCTASE"/>
    <property type="match status" value="1"/>
</dbReference>
<dbReference type="PRINTS" id="PR00080">
    <property type="entry name" value="SDRFAMILY"/>
</dbReference>
<dbReference type="InterPro" id="IPR036291">
    <property type="entry name" value="NAD(P)-bd_dom_sf"/>
</dbReference>
<evidence type="ECO:0000256" key="1">
    <source>
        <dbReference type="ARBA" id="ARBA00006484"/>
    </source>
</evidence>
<dbReference type="PRINTS" id="PR00081">
    <property type="entry name" value="GDHRDH"/>
</dbReference>